<evidence type="ECO:0000313" key="1">
    <source>
        <dbReference type="EMBL" id="KAJ7389741.1"/>
    </source>
</evidence>
<dbReference type="AlphaFoldDB" id="A0A9X0D7V3"/>
<gene>
    <name evidence="1" type="ORF">OS493_029644</name>
</gene>
<feature type="non-terminal residue" evidence="1">
    <location>
        <position position="65"/>
    </location>
</feature>
<sequence length="65" mass="7078">MSGQMGHGSGTERLVKKFIQHHTSLVLTGITVILKPGMNTSDISDKWTRPTSNVKNITVYDPPGV</sequence>
<accession>A0A9X0D7V3</accession>
<comment type="caution">
    <text evidence="1">The sequence shown here is derived from an EMBL/GenBank/DDBJ whole genome shotgun (WGS) entry which is preliminary data.</text>
</comment>
<proteinExistence type="predicted"/>
<name>A0A9X0D7V3_9CNID</name>
<dbReference type="EMBL" id="MU825426">
    <property type="protein sequence ID" value="KAJ7389741.1"/>
    <property type="molecule type" value="Genomic_DNA"/>
</dbReference>
<evidence type="ECO:0000313" key="2">
    <source>
        <dbReference type="Proteomes" id="UP001163046"/>
    </source>
</evidence>
<organism evidence="1 2">
    <name type="scientific">Desmophyllum pertusum</name>
    <dbReference type="NCBI Taxonomy" id="174260"/>
    <lineage>
        <taxon>Eukaryota</taxon>
        <taxon>Metazoa</taxon>
        <taxon>Cnidaria</taxon>
        <taxon>Anthozoa</taxon>
        <taxon>Hexacorallia</taxon>
        <taxon>Scleractinia</taxon>
        <taxon>Caryophylliina</taxon>
        <taxon>Caryophylliidae</taxon>
        <taxon>Desmophyllum</taxon>
    </lineage>
</organism>
<reference evidence="1" key="1">
    <citation type="submission" date="2023-01" db="EMBL/GenBank/DDBJ databases">
        <title>Genome assembly of the deep-sea coral Lophelia pertusa.</title>
        <authorList>
            <person name="Herrera S."/>
            <person name="Cordes E."/>
        </authorList>
    </citation>
    <scope>NUCLEOTIDE SEQUENCE</scope>
    <source>
        <strain evidence="1">USNM1676648</strain>
        <tissue evidence="1">Polyp</tissue>
    </source>
</reference>
<dbReference type="Proteomes" id="UP001163046">
    <property type="component" value="Unassembled WGS sequence"/>
</dbReference>
<protein>
    <submittedName>
        <fullName evidence="1">Uncharacterized protein</fullName>
    </submittedName>
</protein>
<keyword evidence="2" id="KW-1185">Reference proteome</keyword>